<feature type="transmembrane region" description="Helical" evidence="1">
    <location>
        <begin position="226"/>
        <end position="247"/>
    </location>
</feature>
<accession>A0A502FU11</accession>
<organism evidence="3 4">
    <name type="scientific">Muricoccus nepalensis</name>
    <dbReference type="NCBI Taxonomy" id="1854500"/>
    <lineage>
        <taxon>Bacteria</taxon>
        <taxon>Pseudomonadati</taxon>
        <taxon>Pseudomonadota</taxon>
        <taxon>Alphaproteobacteria</taxon>
        <taxon>Acetobacterales</taxon>
        <taxon>Roseomonadaceae</taxon>
        <taxon>Muricoccus</taxon>
    </lineage>
</organism>
<feature type="transmembrane region" description="Helical" evidence="1">
    <location>
        <begin position="23"/>
        <end position="43"/>
    </location>
</feature>
<feature type="transmembrane region" description="Helical" evidence="1">
    <location>
        <begin position="122"/>
        <end position="140"/>
    </location>
</feature>
<evidence type="ECO:0000259" key="2">
    <source>
        <dbReference type="PROSITE" id="PS50112"/>
    </source>
</evidence>
<dbReference type="SUPFAM" id="SSF55785">
    <property type="entry name" value="PYP-like sensor domain (PAS domain)"/>
    <property type="match status" value="1"/>
</dbReference>
<dbReference type="RefSeq" id="WP_140885117.1">
    <property type="nucleotide sequence ID" value="NZ_RCZP01000020.1"/>
</dbReference>
<name>A0A502FU11_9PROT</name>
<dbReference type="InterPro" id="IPR013767">
    <property type="entry name" value="PAS_fold"/>
</dbReference>
<gene>
    <name evidence="3" type="ORF">EAH89_18025</name>
</gene>
<dbReference type="EMBL" id="RCZP01000020">
    <property type="protein sequence ID" value="TPG52463.1"/>
    <property type="molecule type" value="Genomic_DNA"/>
</dbReference>
<dbReference type="CDD" id="cd00130">
    <property type="entry name" value="PAS"/>
    <property type="match status" value="1"/>
</dbReference>
<dbReference type="NCBIfam" id="TIGR00229">
    <property type="entry name" value="sensory_box"/>
    <property type="match status" value="1"/>
</dbReference>
<keyword evidence="4" id="KW-1185">Reference proteome</keyword>
<keyword evidence="1" id="KW-1133">Transmembrane helix</keyword>
<feature type="transmembrane region" description="Helical" evidence="1">
    <location>
        <begin position="55"/>
        <end position="75"/>
    </location>
</feature>
<dbReference type="InterPro" id="IPR000014">
    <property type="entry name" value="PAS"/>
</dbReference>
<dbReference type="Pfam" id="PF17158">
    <property type="entry name" value="MASE4"/>
    <property type="match status" value="1"/>
</dbReference>
<feature type="transmembrane region" description="Helical" evidence="1">
    <location>
        <begin position="161"/>
        <end position="179"/>
    </location>
</feature>
<dbReference type="Gene3D" id="3.30.450.20">
    <property type="entry name" value="PAS domain"/>
    <property type="match status" value="1"/>
</dbReference>
<reference evidence="3 4" key="1">
    <citation type="journal article" date="2019" name="Environ. Microbiol.">
        <title>Species interactions and distinct microbial communities in high Arctic permafrost affected cryosols are associated with the CH4 and CO2 gas fluxes.</title>
        <authorList>
            <person name="Altshuler I."/>
            <person name="Hamel J."/>
            <person name="Turney S."/>
            <person name="Magnuson E."/>
            <person name="Levesque R."/>
            <person name="Greer C."/>
            <person name="Whyte L.G."/>
        </authorList>
    </citation>
    <scope>NUCLEOTIDE SEQUENCE [LARGE SCALE GENOMIC DNA]</scope>
    <source>
        <strain evidence="3 4">S9.3B</strain>
    </source>
</reference>
<evidence type="ECO:0000313" key="3">
    <source>
        <dbReference type="EMBL" id="TPG52463.1"/>
    </source>
</evidence>
<dbReference type="Proteomes" id="UP000317078">
    <property type="component" value="Unassembled WGS sequence"/>
</dbReference>
<sequence length="440" mass="46475">MTKTANHATGLDLAPAGRWDRRVALAVVLLSAFVLAVVAPMAGQQWGAAPAFIPAYQAAVAVNDLVTAALLLAAFREARRPSLGLLGGAYLYTAFLVVAHTLSFPGLFGAGSLIGGPQSTVWLWLAWHVALPVVVIVHALRRDAGGVALSGRTPTTVQGMVLAAVTFAGGTVALATLGHDGLPALLEGNRYILGVTQPALALPLVLSLAALAALIVRTRLRRALDLWLAVTMGAWAVEILLSAVLNSGRFQAGFYVGRLYGLLASCTVLVSLLLATAALHGRLARALAGERDAVRIALDRSEARYRLMVESARGIAIVTLDADGIITGWNVGAEAMMGHTEAQALGRPGAIFFTPEDRAAGAPEAEMQSARDEGRAENERWHLRRDGSCFWGSGLVMPLADGTGYVKVFRDRTAEHDAVERMRESEGRLLALVKASAQVF</sequence>
<dbReference type="SMART" id="SM00091">
    <property type="entry name" value="PAS"/>
    <property type="match status" value="1"/>
</dbReference>
<dbReference type="InterPro" id="IPR035965">
    <property type="entry name" value="PAS-like_dom_sf"/>
</dbReference>
<keyword evidence="1" id="KW-0472">Membrane</keyword>
<evidence type="ECO:0000313" key="4">
    <source>
        <dbReference type="Proteomes" id="UP000317078"/>
    </source>
</evidence>
<feature type="transmembrane region" description="Helical" evidence="1">
    <location>
        <begin position="259"/>
        <end position="279"/>
    </location>
</feature>
<dbReference type="OrthoDB" id="341208at2"/>
<dbReference type="Pfam" id="PF00989">
    <property type="entry name" value="PAS"/>
    <property type="match status" value="1"/>
</dbReference>
<feature type="transmembrane region" description="Helical" evidence="1">
    <location>
        <begin position="191"/>
        <end position="214"/>
    </location>
</feature>
<dbReference type="InterPro" id="IPR033424">
    <property type="entry name" value="MASE4"/>
</dbReference>
<proteinExistence type="predicted"/>
<dbReference type="GO" id="GO:0006355">
    <property type="term" value="P:regulation of DNA-templated transcription"/>
    <property type="evidence" value="ECO:0007669"/>
    <property type="project" value="InterPro"/>
</dbReference>
<dbReference type="AlphaFoldDB" id="A0A502FU11"/>
<dbReference type="PROSITE" id="PS50112">
    <property type="entry name" value="PAS"/>
    <property type="match status" value="1"/>
</dbReference>
<comment type="caution">
    <text evidence="3">The sequence shown here is derived from an EMBL/GenBank/DDBJ whole genome shotgun (WGS) entry which is preliminary data.</text>
</comment>
<keyword evidence="1" id="KW-0812">Transmembrane</keyword>
<feature type="domain" description="PAS" evidence="2">
    <location>
        <begin position="301"/>
        <end position="358"/>
    </location>
</feature>
<evidence type="ECO:0000256" key="1">
    <source>
        <dbReference type="SAM" id="Phobius"/>
    </source>
</evidence>
<protein>
    <submittedName>
        <fullName evidence="3">PAS domain S-box protein</fullName>
    </submittedName>
</protein>
<feature type="transmembrane region" description="Helical" evidence="1">
    <location>
        <begin position="82"/>
        <end position="102"/>
    </location>
</feature>